<keyword evidence="8" id="KW-1185">Reference proteome</keyword>
<dbReference type="Pfam" id="PF00440">
    <property type="entry name" value="TetR_N"/>
    <property type="match status" value="1"/>
</dbReference>
<dbReference type="Gene3D" id="1.10.357.10">
    <property type="entry name" value="Tetracycline Repressor, domain 2"/>
    <property type="match status" value="1"/>
</dbReference>
<dbReference type="InterPro" id="IPR001647">
    <property type="entry name" value="HTH_TetR"/>
</dbReference>
<dbReference type="InterPro" id="IPR013570">
    <property type="entry name" value="Tscrpt_reg_YsiA_C"/>
</dbReference>
<evidence type="ECO:0000256" key="3">
    <source>
        <dbReference type="ARBA" id="ARBA00023163"/>
    </source>
</evidence>
<evidence type="ECO:0000256" key="1">
    <source>
        <dbReference type="ARBA" id="ARBA00023015"/>
    </source>
</evidence>
<evidence type="ECO:0000313" key="7">
    <source>
        <dbReference type="EMBL" id="GAA2711113.1"/>
    </source>
</evidence>
<comment type="caution">
    <text evidence="7">The sequence shown here is derived from an EMBL/GenBank/DDBJ whole genome shotgun (WGS) entry which is preliminary data.</text>
</comment>
<dbReference type="InterPro" id="IPR009057">
    <property type="entry name" value="Homeodomain-like_sf"/>
</dbReference>
<evidence type="ECO:0000256" key="2">
    <source>
        <dbReference type="ARBA" id="ARBA00023125"/>
    </source>
</evidence>
<dbReference type="InterPro" id="IPR036271">
    <property type="entry name" value="Tet_transcr_reg_TetR-rel_C_sf"/>
</dbReference>
<feature type="compositionally biased region" description="Low complexity" evidence="5">
    <location>
        <begin position="12"/>
        <end position="31"/>
    </location>
</feature>
<feature type="domain" description="HTH tetR-type" evidence="6">
    <location>
        <begin position="33"/>
        <end position="93"/>
    </location>
</feature>
<feature type="region of interest" description="Disordered" evidence="5">
    <location>
        <begin position="1"/>
        <end position="33"/>
    </location>
</feature>
<keyword evidence="3" id="KW-0804">Transcription</keyword>
<keyword evidence="1" id="KW-0805">Transcription regulation</keyword>
<proteinExistence type="predicted"/>
<sequence length="223" mass="24184">MAPRRGAEAGSGTPTDTGTKTGTDTGTPTFTEQARRRQIIECTIDLISTRGYPATSLAAIAKEAGISKAAVLYHFSSKDNLTQATFQHVLERFRAHVTERVERESDPRAALVAYVRAMIGYQQANRRHVRVITELLLDDKGGTELKTPGSHDTHGRWQHLAGLLEAGRQAGRLRVSDTRTTALAIGGAIDNVVSHWLVHPDYDLDAAADELVTFTLGAVGARD</sequence>
<dbReference type="SUPFAM" id="SSF48498">
    <property type="entry name" value="Tetracyclin repressor-like, C-terminal domain"/>
    <property type="match status" value="1"/>
</dbReference>
<dbReference type="PANTHER" id="PTHR30055:SF234">
    <property type="entry name" value="HTH-TYPE TRANSCRIPTIONAL REGULATOR BETI"/>
    <property type="match status" value="1"/>
</dbReference>
<evidence type="ECO:0000256" key="5">
    <source>
        <dbReference type="SAM" id="MobiDB-lite"/>
    </source>
</evidence>
<evidence type="ECO:0000256" key="4">
    <source>
        <dbReference type="PROSITE-ProRule" id="PRU00335"/>
    </source>
</evidence>
<gene>
    <name evidence="7" type="ORF">GCM10010315_12210</name>
</gene>
<dbReference type="RefSeq" id="WP_344433721.1">
    <property type="nucleotide sequence ID" value="NZ_BAAASL010000004.1"/>
</dbReference>
<dbReference type="Gene3D" id="1.10.10.60">
    <property type="entry name" value="Homeodomain-like"/>
    <property type="match status" value="1"/>
</dbReference>
<evidence type="ECO:0000259" key="6">
    <source>
        <dbReference type="PROSITE" id="PS50977"/>
    </source>
</evidence>
<feature type="DNA-binding region" description="H-T-H motif" evidence="4">
    <location>
        <begin position="56"/>
        <end position="75"/>
    </location>
</feature>
<dbReference type="PROSITE" id="PS50977">
    <property type="entry name" value="HTH_TETR_2"/>
    <property type="match status" value="1"/>
</dbReference>
<reference evidence="7 8" key="1">
    <citation type="journal article" date="2019" name="Int. J. Syst. Evol. Microbiol.">
        <title>The Global Catalogue of Microorganisms (GCM) 10K type strain sequencing project: providing services to taxonomists for standard genome sequencing and annotation.</title>
        <authorList>
            <consortium name="The Broad Institute Genomics Platform"/>
            <consortium name="The Broad Institute Genome Sequencing Center for Infectious Disease"/>
            <person name="Wu L."/>
            <person name="Ma J."/>
        </authorList>
    </citation>
    <scope>NUCLEOTIDE SEQUENCE [LARGE SCALE GENOMIC DNA]</scope>
    <source>
        <strain evidence="7 8">JCM 4542</strain>
    </source>
</reference>
<dbReference type="InterPro" id="IPR050109">
    <property type="entry name" value="HTH-type_TetR-like_transc_reg"/>
</dbReference>
<dbReference type="EMBL" id="BAAASL010000004">
    <property type="protein sequence ID" value="GAA2711113.1"/>
    <property type="molecule type" value="Genomic_DNA"/>
</dbReference>
<dbReference type="PANTHER" id="PTHR30055">
    <property type="entry name" value="HTH-TYPE TRANSCRIPTIONAL REGULATOR RUTR"/>
    <property type="match status" value="1"/>
</dbReference>
<dbReference type="PRINTS" id="PR00455">
    <property type="entry name" value="HTHTETR"/>
</dbReference>
<evidence type="ECO:0000313" key="8">
    <source>
        <dbReference type="Proteomes" id="UP001500886"/>
    </source>
</evidence>
<accession>A0ABN3TKW2</accession>
<dbReference type="Proteomes" id="UP001500886">
    <property type="component" value="Unassembled WGS sequence"/>
</dbReference>
<protein>
    <submittedName>
        <fullName evidence="7">TetR/AcrR family transcriptional regulator</fullName>
    </submittedName>
</protein>
<organism evidence="7 8">
    <name type="scientific">Streptomyces luteosporeus</name>
    <dbReference type="NCBI Taxonomy" id="173856"/>
    <lineage>
        <taxon>Bacteria</taxon>
        <taxon>Bacillati</taxon>
        <taxon>Actinomycetota</taxon>
        <taxon>Actinomycetes</taxon>
        <taxon>Kitasatosporales</taxon>
        <taxon>Streptomycetaceae</taxon>
        <taxon>Streptomyces</taxon>
    </lineage>
</organism>
<dbReference type="SUPFAM" id="SSF46689">
    <property type="entry name" value="Homeodomain-like"/>
    <property type="match status" value="1"/>
</dbReference>
<name>A0ABN3TKW2_9ACTN</name>
<dbReference type="Pfam" id="PF08359">
    <property type="entry name" value="TetR_C_4"/>
    <property type="match status" value="1"/>
</dbReference>
<keyword evidence="2 4" id="KW-0238">DNA-binding</keyword>